<organism evidence="1 2">
    <name type="scientific">Actinoplanes utahensis</name>
    <dbReference type="NCBI Taxonomy" id="1869"/>
    <lineage>
        <taxon>Bacteria</taxon>
        <taxon>Bacillati</taxon>
        <taxon>Actinomycetota</taxon>
        <taxon>Actinomycetes</taxon>
        <taxon>Micromonosporales</taxon>
        <taxon>Micromonosporaceae</taxon>
        <taxon>Actinoplanes</taxon>
    </lineage>
</organism>
<comment type="caution">
    <text evidence="1">The sequence shown here is derived from an EMBL/GenBank/DDBJ whole genome shotgun (WGS) entry which is preliminary data.</text>
</comment>
<reference evidence="1 2" key="1">
    <citation type="submission" date="2014-10" db="EMBL/GenBank/DDBJ databases">
        <title>Draft genome sequence of Actinoplanes utahensis NRRL 12052.</title>
        <authorList>
            <person name="Velasco-Bucheli B."/>
            <person name="del Cerro C."/>
            <person name="Hormigo D."/>
            <person name="Garcia J.L."/>
            <person name="Acebal C."/>
            <person name="Arroyo M."/>
            <person name="de la Mata I."/>
        </authorList>
    </citation>
    <scope>NUCLEOTIDE SEQUENCE [LARGE SCALE GENOMIC DNA]</scope>
    <source>
        <strain evidence="1 2">NRRL 12052</strain>
    </source>
</reference>
<proteinExistence type="predicted"/>
<dbReference type="Proteomes" id="UP000054537">
    <property type="component" value="Unassembled WGS sequence"/>
</dbReference>
<accession>A0A0A6UCL9</accession>
<dbReference type="STRING" id="1869.MB27_42830"/>
<sequence length="373" mass="40929">MDADRHLEEIPGESVAPQMSSVEEAAMDRMIRTVEDLLAGYGYQRADQTLTREVAPGLEHVIVVDHSFGWNPGEHQVGITAAVRLDLSDVPSFNVLDHRGDLSDGAALATVITDRVLPLLDGLTSVDAMLESWRAQRSIAEDRRQPYPLPERKMHARVLVSLGRLDEAREQYQIAFEQSMPRYREYLLKTVDGLGVPPLATAADRSLTVGEAATLAAWPGTRTGRLRELTGLALDGSLASLDGLWAWLRGAPAVDGEPALGRSYYGALVPEIGSGRIPFDPSYRVTVELVTAYVGEVVIGVAPGAVWCIDGEGNLGLARHSATGLLWRVLAITHEAFDAPEEEFDPRRLRRLADDMVRWVNDPADRVWNIRAV</sequence>
<dbReference type="OrthoDB" id="3327728at2"/>
<keyword evidence="2" id="KW-1185">Reference proteome</keyword>
<name>A0A0A6UCL9_ACTUT</name>
<evidence type="ECO:0000313" key="1">
    <source>
        <dbReference type="EMBL" id="KHD72039.1"/>
    </source>
</evidence>
<gene>
    <name evidence="1" type="ORF">MB27_42830</name>
</gene>
<dbReference type="EMBL" id="JRTT01000141">
    <property type="protein sequence ID" value="KHD72039.1"/>
    <property type="molecule type" value="Genomic_DNA"/>
</dbReference>
<protein>
    <submittedName>
        <fullName evidence="1">Uncharacterized protein</fullName>
    </submittedName>
</protein>
<dbReference type="RefSeq" id="WP_043533942.1">
    <property type="nucleotide sequence ID" value="NZ_BAABKU010000010.1"/>
</dbReference>
<evidence type="ECO:0000313" key="2">
    <source>
        <dbReference type="Proteomes" id="UP000054537"/>
    </source>
</evidence>
<dbReference type="AlphaFoldDB" id="A0A0A6UCL9"/>